<comment type="similarity">
    <text evidence="8 9">Belongs to the TonB-dependent receptor family.</text>
</comment>
<dbReference type="EMBL" id="JACHHZ010000006">
    <property type="protein sequence ID" value="MBB6095908.1"/>
    <property type="molecule type" value="Genomic_DNA"/>
</dbReference>
<dbReference type="InterPro" id="IPR000531">
    <property type="entry name" value="Beta-barrel_TonB"/>
</dbReference>
<dbReference type="SUPFAM" id="SSF56935">
    <property type="entry name" value="Porins"/>
    <property type="match status" value="1"/>
</dbReference>
<reference evidence="13 14" key="1">
    <citation type="submission" date="2020-08" db="EMBL/GenBank/DDBJ databases">
        <title>Genomic Encyclopedia of Type Strains, Phase IV (KMG-IV): sequencing the most valuable type-strain genomes for metagenomic binning, comparative biology and taxonomic classification.</title>
        <authorList>
            <person name="Goeker M."/>
        </authorList>
    </citation>
    <scope>NUCLEOTIDE SEQUENCE [LARGE SCALE GENOMIC DNA]</scope>
    <source>
        <strain evidence="13 14">DSM 26723</strain>
    </source>
</reference>
<evidence type="ECO:0000256" key="7">
    <source>
        <dbReference type="ARBA" id="ARBA00023237"/>
    </source>
</evidence>
<evidence type="ECO:0000259" key="11">
    <source>
        <dbReference type="Pfam" id="PF00593"/>
    </source>
</evidence>
<keyword evidence="5 9" id="KW-0798">TonB box</keyword>
<evidence type="ECO:0000313" key="13">
    <source>
        <dbReference type="EMBL" id="MBB6095908.1"/>
    </source>
</evidence>
<organism evidence="13 14">
    <name type="scientific">Povalibacter uvarum</name>
    <dbReference type="NCBI Taxonomy" id="732238"/>
    <lineage>
        <taxon>Bacteria</taxon>
        <taxon>Pseudomonadati</taxon>
        <taxon>Pseudomonadota</taxon>
        <taxon>Gammaproteobacteria</taxon>
        <taxon>Steroidobacterales</taxon>
        <taxon>Steroidobacteraceae</taxon>
        <taxon>Povalibacter</taxon>
    </lineage>
</organism>
<accession>A0A841HVE5</accession>
<dbReference type="Gene3D" id="2.40.170.20">
    <property type="entry name" value="TonB-dependent receptor, beta-barrel domain"/>
    <property type="match status" value="1"/>
</dbReference>
<evidence type="ECO:0000259" key="12">
    <source>
        <dbReference type="Pfam" id="PF07715"/>
    </source>
</evidence>
<feature type="domain" description="TonB-dependent receptor-like beta-barrel" evidence="11">
    <location>
        <begin position="403"/>
        <end position="962"/>
    </location>
</feature>
<dbReference type="RefSeq" id="WP_184335295.1">
    <property type="nucleotide sequence ID" value="NZ_JACHHZ010000006.1"/>
</dbReference>
<dbReference type="PANTHER" id="PTHR47234:SF2">
    <property type="entry name" value="TONB-DEPENDENT RECEPTOR"/>
    <property type="match status" value="1"/>
</dbReference>
<feature type="domain" description="TonB-dependent receptor plug" evidence="12">
    <location>
        <begin position="48"/>
        <end position="168"/>
    </location>
</feature>
<name>A0A841HVE5_9GAMM</name>
<protein>
    <submittedName>
        <fullName evidence="13">Outer membrane receptor protein involved in Fe transport</fullName>
    </submittedName>
</protein>
<evidence type="ECO:0000313" key="14">
    <source>
        <dbReference type="Proteomes" id="UP000588068"/>
    </source>
</evidence>
<sequence length="1001" mass="107113">MSNTSHRWRSPLRALLLSVLAASAAHAQDENIQEIVVTGSRIAAPNLTSTSPVQVVSSKEIQQTGRTDVVEILNQLPQVIQNSAVDFSNTSNSLSTPGGLTTVNLRGVGPQRTLVLVDGKRLGSADANTANPNPSANLDQIPMSLVERVDVVTGGASAVYGSDAIAGVVNFIMKKDFEGLNIDAQYNVFQRDNDNGFMQGLARERGMTVSDGSTNDGDTFTVSITAGANIADGRGNVTGYLTYRTADPITGADIDFAGCQLVLNSDGTPRCGGSANSNRFSPAGTTAQYAVVGNQFVPWGLGVDSTPPPEFNSNTYVNMYRDNERYMGGFMAHVTMNDYFEPYVEFNFMNDRTRVEIAPSGLFENSNPYNGSGFYSINCSNPLLSAQQRSILCTPAQIAADTANPGSTSVDVNIGRRNIEGGPRIAEFEHDNYRAVVGTRGNLTDAWNYDAYGQYYYTSLYNLNTSYLNFQAIADALQVTGTPGSPTCISGNAGCVPFNIFSEGGVTPEQLAYLYTDGTAYGTVTQKIAHADITGDLGLYGLKLPTADTGIGVNVGFEYRSEDLAFKPDAAELSGNLAGFAGASVAINDGYNVREAFTELRVPLVQGRTAIYDLVFDAGYRFSDYSTAGETNTYKFELQYAPIEDLRFRGSYQHAIRAPNIIELFNPQNYGQQSFLGIDPCARQPDGSPATRSLDDCMRTGVTAAQYGNGGSTNTIPQCVSNQCGQVTGGNPELDPELADTYSVGLTWAPGALGLVASLDYYSIEVEDAVGAIPGAFLFQQCLDTGNPEFCSQIVRTGAGALTGASVQTGGYILQTGVNVGELTLKGVDAQISYSLPIGDIGSLSFALNGAYVLEAGNTPLPEADQSYDCAGLFGTICQTITPEWRHNLRMSWETPWDLDLSLNWRFINGVDLDANQSDPDLNPTGDFDSFNAHMPSVSYFDLSALWSVGTGTTLRAGINNIFDKDPPLISTNVSGTGGPNSYPTYDILGRQAFFGFSQKF</sequence>
<keyword evidence="10" id="KW-0732">Signal</keyword>
<dbReference type="InterPro" id="IPR037066">
    <property type="entry name" value="Plug_dom_sf"/>
</dbReference>
<comment type="caution">
    <text evidence="13">The sequence shown here is derived from an EMBL/GenBank/DDBJ whole genome shotgun (WGS) entry which is preliminary data.</text>
</comment>
<dbReference type="InterPro" id="IPR012910">
    <property type="entry name" value="Plug_dom"/>
</dbReference>
<evidence type="ECO:0000256" key="4">
    <source>
        <dbReference type="ARBA" id="ARBA00022692"/>
    </source>
</evidence>
<keyword evidence="7 8" id="KW-0998">Cell outer membrane</keyword>
<evidence type="ECO:0000256" key="3">
    <source>
        <dbReference type="ARBA" id="ARBA00022452"/>
    </source>
</evidence>
<dbReference type="InterPro" id="IPR036942">
    <property type="entry name" value="Beta-barrel_TonB_sf"/>
</dbReference>
<dbReference type="Pfam" id="PF00593">
    <property type="entry name" value="TonB_dep_Rec_b-barrel"/>
    <property type="match status" value="1"/>
</dbReference>
<evidence type="ECO:0000256" key="1">
    <source>
        <dbReference type="ARBA" id="ARBA00004571"/>
    </source>
</evidence>
<keyword evidence="6 8" id="KW-0472">Membrane</keyword>
<feature type="chain" id="PRO_5032904245" evidence="10">
    <location>
        <begin position="28"/>
        <end position="1001"/>
    </location>
</feature>
<comment type="subcellular location">
    <subcellularLocation>
        <location evidence="1 8">Cell outer membrane</location>
        <topology evidence="1 8">Multi-pass membrane protein</topology>
    </subcellularLocation>
</comment>
<evidence type="ECO:0000256" key="5">
    <source>
        <dbReference type="ARBA" id="ARBA00023077"/>
    </source>
</evidence>
<dbReference type="Gene3D" id="2.170.130.10">
    <property type="entry name" value="TonB-dependent receptor, plug domain"/>
    <property type="match status" value="1"/>
</dbReference>
<dbReference type="AlphaFoldDB" id="A0A841HVE5"/>
<dbReference type="GO" id="GO:0009279">
    <property type="term" value="C:cell outer membrane"/>
    <property type="evidence" value="ECO:0007669"/>
    <property type="project" value="UniProtKB-SubCell"/>
</dbReference>
<dbReference type="InterPro" id="IPR039426">
    <property type="entry name" value="TonB-dep_rcpt-like"/>
</dbReference>
<dbReference type="PANTHER" id="PTHR47234">
    <property type="match status" value="1"/>
</dbReference>
<evidence type="ECO:0000256" key="8">
    <source>
        <dbReference type="PROSITE-ProRule" id="PRU01360"/>
    </source>
</evidence>
<keyword evidence="3 8" id="KW-1134">Transmembrane beta strand</keyword>
<evidence type="ECO:0000256" key="2">
    <source>
        <dbReference type="ARBA" id="ARBA00022448"/>
    </source>
</evidence>
<dbReference type="Proteomes" id="UP000588068">
    <property type="component" value="Unassembled WGS sequence"/>
</dbReference>
<feature type="signal peptide" evidence="10">
    <location>
        <begin position="1"/>
        <end position="27"/>
    </location>
</feature>
<keyword evidence="4 8" id="KW-0812">Transmembrane</keyword>
<dbReference type="Pfam" id="PF07715">
    <property type="entry name" value="Plug"/>
    <property type="match status" value="1"/>
</dbReference>
<evidence type="ECO:0000256" key="10">
    <source>
        <dbReference type="SAM" id="SignalP"/>
    </source>
</evidence>
<gene>
    <name evidence="13" type="ORF">HNQ60_004799</name>
</gene>
<evidence type="ECO:0000256" key="6">
    <source>
        <dbReference type="ARBA" id="ARBA00023136"/>
    </source>
</evidence>
<keyword evidence="2 8" id="KW-0813">Transport</keyword>
<keyword evidence="14" id="KW-1185">Reference proteome</keyword>
<keyword evidence="13" id="KW-0675">Receptor</keyword>
<proteinExistence type="inferred from homology"/>
<dbReference type="PROSITE" id="PS52016">
    <property type="entry name" value="TONB_DEPENDENT_REC_3"/>
    <property type="match status" value="1"/>
</dbReference>
<evidence type="ECO:0000256" key="9">
    <source>
        <dbReference type="RuleBase" id="RU003357"/>
    </source>
</evidence>